<dbReference type="EnsemblPlants" id="AET3Gv21094800.2">
    <property type="protein sequence ID" value="AET3Gv21094800.2"/>
    <property type="gene ID" value="AET3Gv21094800"/>
</dbReference>
<reference evidence="3" key="1">
    <citation type="journal article" date="2014" name="Science">
        <title>Ancient hybridizations among the ancestral genomes of bread wheat.</title>
        <authorList>
            <consortium name="International Wheat Genome Sequencing Consortium,"/>
            <person name="Marcussen T."/>
            <person name="Sandve S.R."/>
            <person name="Heier L."/>
            <person name="Spannagl M."/>
            <person name="Pfeifer M."/>
            <person name="Jakobsen K.S."/>
            <person name="Wulff B.B."/>
            <person name="Steuernagel B."/>
            <person name="Mayer K.F."/>
            <person name="Olsen O.A."/>
        </authorList>
    </citation>
    <scope>NUCLEOTIDE SEQUENCE [LARGE SCALE GENOMIC DNA]</scope>
    <source>
        <strain evidence="3">cv. AL8/78</strain>
    </source>
</reference>
<proteinExistence type="predicted"/>
<dbReference type="Gene3D" id="3.30.420.10">
    <property type="entry name" value="Ribonuclease H-like superfamily/Ribonuclease H"/>
    <property type="match status" value="1"/>
</dbReference>
<dbReference type="Gramene" id="AET3Gv21094800.2">
    <property type="protein sequence ID" value="AET3Gv21094800.2"/>
    <property type="gene ID" value="AET3Gv21094800"/>
</dbReference>
<accession>A0A453GKY9</accession>
<evidence type="ECO:0000259" key="1">
    <source>
        <dbReference type="Pfam" id="PF13456"/>
    </source>
</evidence>
<dbReference type="InterPro" id="IPR002156">
    <property type="entry name" value="RNaseH_domain"/>
</dbReference>
<dbReference type="InterPro" id="IPR052929">
    <property type="entry name" value="RNase_H-like_EbsB-rel"/>
</dbReference>
<dbReference type="AlphaFoldDB" id="A0A453GKY9"/>
<reference evidence="3" key="2">
    <citation type="journal article" date="2017" name="Nat. Plants">
        <title>The Aegilops tauschii genome reveals multiple impacts of transposons.</title>
        <authorList>
            <person name="Zhao G."/>
            <person name="Zou C."/>
            <person name="Li K."/>
            <person name="Wang K."/>
            <person name="Li T."/>
            <person name="Gao L."/>
            <person name="Zhang X."/>
            <person name="Wang H."/>
            <person name="Yang Z."/>
            <person name="Liu X."/>
            <person name="Jiang W."/>
            <person name="Mao L."/>
            <person name="Kong X."/>
            <person name="Jiao Y."/>
            <person name="Jia J."/>
        </authorList>
    </citation>
    <scope>NUCLEOTIDE SEQUENCE [LARGE SCALE GENOMIC DNA]</scope>
    <source>
        <strain evidence="3">cv. AL8/78</strain>
    </source>
</reference>
<dbReference type="PANTHER" id="PTHR47074:SF11">
    <property type="entry name" value="REVERSE TRANSCRIPTASE-LIKE PROTEIN"/>
    <property type="match status" value="1"/>
</dbReference>
<protein>
    <recommendedName>
        <fullName evidence="1">RNase H type-1 domain-containing protein</fullName>
    </recommendedName>
</protein>
<sequence length="197" mass="21361">AAARRGTSSPDLARQRYQVHGHKMRITIVVEEAKNVLLLGCCHPCSFGLHNAISVSLRNEYIRSSIMSCTGLAGLGAVGRDCFGDIVFSVASYFHGCSDAEEAEVQVLSFGLNQDRKLNLNKVQMKTDCITVMAAVNDCNVSRGSSWACYDNSKDIKEVGVCSVSKVHRESNVVAHELAAHARVNGDFFVLVDVPQA</sequence>
<dbReference type="InterPro" id="IPR036397">
    <property type="entry name" value="RNaseH_sf"/>
</dbReference>
<reference evidence="2" key="3">
    <citation type="journal article" date="2017" name="Nature">
        <title>Genome sequence of the progenitor of the wheat D genome Aegilops tauschii.</title>
        <authorList>
            <person name="Luo M.C."/>
            <person name="Gu Y.Q."/>
            <person name="Puiu D."/>
            <person name="Wang H."/>
            <person name="Twardziok S.O."/>
            <person name="Deal K.R."/>
            <person name="Huo N."/>
            <person name="Zhu T."/>
            <person name="Wang L."/>
            <person name="Wang Y."/>
            <person name="McGuire P.E."/>
            <person name="Liu S."/>
            <person name="Long H."/>
            <person name="Ramasamy R.K."/>
            <person name="Rodriguez J.C."/>
            <person name="Van S.L."/>
            <person name="Yuan L."/>
            <person name="Wang Z."/>
            <person name="Xia Z."/>
            <person name="Xiao L."/>
            <person name="Anderson O.D."/>
            <person name="Ouyang S."/>
            <person name="Liang Y."/>
            <person name="Zimin A.V."/>
            <person name="Pertea G."/>
            <person name="Qi P."/>
            <person name="Bennetzen J.L."/>
            <person name="Dai X."/>
            <person name="Dawson M.W."/>
            <person name="Muller H.G."/>
            <person name="Kugler K."/>
            <person name="Rivarola-Duarte L."/>
            <person name="Spannagl M."/>
            <person name="Mayer K.F.X."/>
            <person name="Lu F.H."/>
            <person name="Bevan M.W."/>
            <person name="Leroy P."/>
            <person name="Li P."/>
            <person name="You F.M."/>
            <person name="Sun Q."/>
            <person name="Liu Z."/>
            <person name="Lyons E."/>
            <person name="Wicker T."/>
            <person name="Salzberg S.L."/>
            <person name="Devos K.M."/>
            <person name="Dvorak J."/>
        </authorList>
    </citation>
    <scope>NUCLEOTIDE SEQUENCE [LARGE SCALE GENOMIC DNA]</scope>
    <source>
        <strain evidence="2">cv. AL8/78</strain>
    </source>
</reference>
<dbReference type="Proteomes" id="UP000015105">
    <property type="component" value="Chromosome 3D"/>
</dbReference>
<evidence type="ECO:0000313" key="3">
    <source>
        <dbReference type="Proteomes" id="UP000015105"/>
    </source>
</evidence>
<reference evidence="2" key="5">
    <citation type="journal article" date="2021" name="G3 (Bethesda)">
        <title>Aegilops tauschii genome assembly Aet v5.0 features greater sequence contiguity and improved annotation.</title>
        <authorList>
            <person name="Wang L."/>
            <person name="Zhu T."/>
            <person name="Rodriguez J.C."/>
            <person name="Deal K.R."/>
            <person name="Dubcovsky J."/>
            <person name="McGuire P.E."/>
            <person name="Lux T."/>
            <person name="Spannagl M."/>
            <person name="Mayer K.F.X."/>
            <person name="Baldrich P."/>
            <person name="Meyers B.C."/>
            <person name="Huo N."/>
            <person name="Gu Y.Q."/>
            <person name="Zhou H."/>
            <person name="Devos K.M."/>
            <person name="Bennetzen J.L."/>
            <person name="Unver T."/>
            <person name="Budak H."/>
            <person name="Gulick P.J."/>
            <person name="Galiba G."/>
            <person name="Kalapos B."/>
            <person name="Nelson D.R."/>
            <person name="Li P."/>
            <person name="You F.M."/>
            <person name="Luo M.C."/>
            <person name="Dvorak J."/>
        </authorList>
    </citation>
    <scope>NUCLEOTIDE SEQUENCE [LARGE SCALE GENOMIC DNA]</scope>
    <source>
        <strain evidence="2">cv. AL8/78</strain>
    </source>
</reference>
<dbReference type="PANTHER" id="PTHR47074">
    <property type="entry name" value="BNAC02G40300D PROTEIN"/>
    <property type="match status" value="1"/>
</dbReference>
<dbReference type="InterPro" id="IPR044730">
    <property type="entry name" value="RNase_H-like_dom_plant"/>
</dbReference>
<dbReference type="CDD" id="cd06222">
    <property type="entry name" value="RNase_H_like"/>
    <property type="match status" value="1"/>
</dbReference>
<organism evidence="2 3">
    <name type="scientific">Aegilops tauschii subsp. strangulata</name>
    <name type="common">Goatgrass</name>
    <dbReference type="NCBI Taxonomy" id="200361"/>
    <lineage>
        <taxon>Eukaryota</taxon>
        <taxon>Viridiplantae</taxon>
        <taxon>Streptophyta</taxon>
        <taxon>Embryophyta</taxon>
        <taxon>Tracheophyta</taxon>
        <taxon>Spermatophyta</taxon>
        <taxon>Magnoliopsida</taxon>
        <taxon>Liliopsida</taxon>
        <taxon>Poales</taxon>
        <taxon>Poaceae</taxon>
        <taxon>BOP clade</taxon>
        <taxon>Pooideae</taxon>
        <taxon>Triticodae</taxon>
        <taxon>Triticeae</taxon>
        <taxon>Triticinae</taxon>
        <taxon>Aegilops</taxon>
    </lineage>
</organism>
<dbReference type="Pfam" id="PF13456">
    <property type="entry name" value="RVT_3"/>
    <property type="match status" value="1"/>
</dbReference>
<evidence type="ECO:0000313" key="2">
    <source>
        <dbReference type="EnsemblPlants" id="AET3Gv21094800.2"/>
    </source>
</evidence>
<feature type="domain" description="RNase H type-1" evidence="1">
    <location>
        <begin position="70"/>
        <end position="182"/>
    </location>
</feature>
<name>A0A453GKY9_AEGTS</name>
<dbReference type="GO" id="GO:0003676">
    <property type="term" value="F:nucleic acid binding"/>
    <property type="evidence" value="ECO:0007669"/>
    <property type="project" value="InterPro"/>
</dbReference>
<keyword evidence="3" id="KW-1185">Reference proteome</keyword>
<reference evidence="2" key="4">
    <citation type="submission" date="2019-03" db="UniProtKB">
        <authorList>
            <consortium name="EnsemblPlants"/>
        </authorList>
    </citation>
    <scope>IDENTIFICATION</scope>
</reference>
<dbReference type="GO" id="GO:0004523">
    <property type="term" value="F:RNA-DNA hybrid ribonuclease activity"/>
    <property type="evidence" value="ECO:0007669"/>
    <property type="project" value="InterPro"/>
</dbReference>